<evidence type="ECO:0000313" key="1">
    <source>
        <dbReference type="EMBL" id="NRT91276.1"/>
    </source>
</evidence>
<accession>A0AAX0B7Z5</accession>
<evidence type="ECO:0008006" key="3">
    <source>
        <dbReference type="Google" id="ProtNLM"/>
    </source>
</evidence>
<dbReference type="Proteomes" id="UP001193748">
    <property type="component" value="Unassembled WGS sequence"/>
</dbReference>
<gene>
    <name evidence="1" type="ORF">B0H41_004955</name>
</gene>
<comment type="caution">
    <text evidence="1">The sequence shown here is derived from an EMBL/GenBank/DDBJ whole genome shotgun (WGS) entry which is preliminary data.</text>
</comment>
<protein>
    <recommendedName>
        <fullName evidence="3">Late control protein D</fullName>
    </recommendedName>
</protein>
<dbReference type="EMBL" id="JABSWW010000001">
    <property type="protein sequence ID" value="NRT91276.1"/>
    <property type="molecule type" value="Genomic_DNA"/>
</dbReference>
<dbReference type="Pfam" id="PF05954">
    <property type="entry name" value="Phage_GPD"/>
    <property type="match status" value="1"/>
</dbReference>
<reference evidence="1" key="1">
    <citation type="submission" date="2020-05" db="EMBL/GenBank/DDBJ databases">
        <authorList>
            <person name="Brown S."/>
            <person name="Huntemann M."/>
            <person name="Clum A."/>
            <person name="Spunde A."/>
            <person name="Palaniappan K."/>
            <person name="Ritter S."/>
            <person name="Mikhailova N."/>
            <person name="Chen I.-M."/>
            <person name="Stamatis D."/>
            <person name="Reddy T."/>
            <person name="O'Malley R."/>
            <person name="Daum C."/>
            <person name="Shapiro N."/>
            <person name="Ivanova N."/>
            <person name="Kyrpides N."/>
            <person name="Woyke T."/>
        </authorList>
    </citation>
    <scope>NUCLEOTIDE SEQUENCE</scope>
    <source>
        <strain evidence="1">DJ080</strain>
    </source>
</reference>
<organism evidence="1 2">
    <name type="scientific">Clostridium beijerinckii</name>
    <name type="common">Clostridium MP</name>
    <dbReference type="NCBI Taxonomy" id="1520"/>
    <lineage>
        <taxon>Bacteria</taxon>
        <taxon>Bacillati</taxon>
        <taxon>Bacillota</taxon>
        <taxon>Clostridia</taxon>
        <taxon>Eubacteriales</taxon>
        <taxon>Clostridiaceae</taxon>
        <taxon>Clostridium</taxon>
    </lineage>
</organism>
<proteinExistence type="predicted"/>
<dbReference type="SUPFAM" id="SSF69279">
    <property type="entry name" value="Phage tail proteins"/>
    <property type="match status" value="1"/>
</dbReference>
<evidence type="ECO:0000313" key="2">
    <source>
        <dbReference type="Proteomes" id="UP001193748"/>
    </source>
</evidence>
<dbReference type="AlphaFoldDB" id="A0AAX0B7Z5"/>
<sequence>MGEIHRLRVKSPYELMKIVDIKIENKPNEHGYLYLKCLVDESINFDAAIKASTEDEINVYEELEETNNDVQVNINVVNERNSRRLFNGIVQNVRTTNLGGIYYLEIQALTSSFKLDIKRKSRSFQNVNLTYEDLINNILSEYSSYGFTQYIGKGKKIDKPLFQYKETDWNFLKRIASELNSELYCDIVNLNYMFNFGIPNDHSYELNDSKDYNAFKDIKKFHEADGYNKGYEHTDYFYYEVERRCIMEIGSEVSYKQKDLYIREYEAYKHKEQIYYKYKLCRKNGVWQNIIYNNLLKGATIEGKVLAVEGETVKLHLDIDENQSEDEAYWFSYLPPSVNIMYSMPLVGESVSLYFPNESGEEPIVKGCVRKNGDTCEKSSDPTQRYFETEYGSEIAMLPGSISIKGGSESPLSISFDDETGVTLTSPNGLSLSAGGGVVISTPGSINITAQSQISMTKGNTENGVSIEGEFHIKGNNVIKNGSSREAYAPFPQGGV</sequence>
<dbReference type="Gene3D" id="3.55.50.10">
    <property type="entry name" value="Baseplate protein-like domains"/>
    <property type="match status" value="1"/>
</dbReference>
<reference evidence="1" key="2">
    <citation type="journal article" date="2022" name="Nat. Biotechnol.">
        <title>Carbon-negative production of acetone and isopropanol by gas fermentation at industrial pilot scale.</title>
        <authorList>
            <person name="Liew F.E."/>
            <person name="Nogle R."/>
            <person name="Abdalla T."/>
            <person name="Rasor B.J."/>
            <person name="Canter C."/>
            <person name="Jensen R.O."/>
            <person name="Wang L."/>
            <person name="Strutz J."/>
            <person name="Chirania P."/>
            <person name="De Tissera S."/>
            <person name="Mueller A.P."/>
            <person name="Ruan Z."/>
            <person name="Gao A."/>
            <person name="Tran L."/>
            <person name="Engle N.L."/>
            <person name="Bromley J.C."/>
            <person name="Daniell J."/>
            <person name="Conrado R."/>
            <person name="Tschaplinski T.J."/>
            <person name="Giannone R.J."/>
            <person name="Hettich R.L."/>
            <person name="Karim A.S."/>
            <person name="Simpson S.D."/>
            <person name="Brown S.D."/>
            <person name="Leang C."/>
            <person name="Jewett M.C."/>
            <person name="Kopke M."/>
        </authorList>
    </citation>
    <scope>NUCLEOTIDE SEQUENCE</scope>
    <source>
        <strain evidence="1">DJ080</strain>
    </source>
</reference>
<name>A0AAX0B7Z5_CLOBE</name>
<dbReference type="RefSeq" id="WP_173711887.1">
    <property type="nucleotide sequence ID" value="NZ_JABSWW010000001.1"/>
</dbReference>